<dbReference type="AlphaFoldDB" id="R0HGE2"/>
<dbReference type="eggNOG" id="ENOG502QU17">
    <property type="taxonomic scope" value="Eukaryota"/>
</dbReference>
<dbReference type="KEGG" id="crb:17886168"/>
<dbReference type="InterPro" id="IPR007749">
    <property type="entry name" value="DUF677"/>
</dbReference>
<evidence type="ECO:0000256" key="6">
    <source>
        <dbReference type="SAM" id="Phobius"/>
    </source>
</evidence>
<reference evidence="8" key="1">
    <citation type="journal article" date="2013" name="Nat. Genet.">
        <title>The Capsella rubella genome and the genomic consequences of rapid mating system evolution.</title>
        <authorList>
            <person name="Slotte T."/>
            <person name="Hazzouri K.M."/>
            <person name="Agren J.A."/>
            <person name="Koenig D."/>
            <person name="Maumus F."/>
            <person name="Guo Y.L."/>
            <person name="Steige K."/>
            <person name="Platts A.E."/>
            <person name="Escobar J.S."/>
            <person name="Newman L.K."/>
            <person name="Wang W."/>
            <person name="Mandakova T."/>
            <person name="Vello E."/>
            <person name="Smith L.M."/>
            <person name="Henz S.R."/>
            <person name="Steffen J."/>
            <person name="Takuno S."/>
            <person name="Brandvain Y."/>
            <person name="Coop G."/>
            <person name="Andolfatto P."/>
            <person name="Hu T.T."/>
            <person name="Blanchette M."/>
            <person name="Clark R.M."/>
            <person name="Quesneville H."/>
            <person name="Nordborg M."/>
            <person name="Gaut B.S."/>
            <person name="Lysak M.A."/>
            <person name="Jenkins J."/>
            <person name="Grimwood J."/>
            <person name="Chapman J."/>
            <person name="Prochnik S."/>
            <person name="Shu S."/>
            <person name="Rokhsar D."/>
            <person name="Schmutz J."/>
            <person name="Weigel D."/>
            <person name="Wright S.I."/>
        </authorList>
    </citation>
    <scope>NUCLEOTIDE SEQUENCE [LARGE SCALE GENOMIC DNA]</scope>
    <source>
        <strain evidence="8">cv. Monte Gargano</strain>
    </source>
</reference>
<comment type="subcellular location">
    <subcellularLocation>
        <location evidence="1">Membrane</location>
    </subcellularLocation>
</comment>
<dbReference type="STRING" id="81985.R0HGE2"/>
<organism evidence="7 8">
    <name type="scientific">Capsella rubella</name>
    <dbReference type="NCBI Taxonomy" id="81985"/>
    <lineage>
        <taxon>Eukaryota</taxon>
        <taxon>Viridiplantae</taxon>
        <taxon>Streptophyta</taxon>
        <taxon>Embryophyta</taxon>
        <taxon>Tracheophyta</taxon>
        <taxon>Spermatophyta</taxon>
        <taxon>Magnoliopsida</taxon>
        <taxon>eudicotyledons</taxon>
        <taxon>Gunneridae</taxon>
        <taxon>Pentapetalae</taxon>
        <taxon>rosids</taxon>
        <taxon>malvids</taxon>
        <taxon>Brassicales</taxon>
        <taxon>Brassicaceae</taxon>
        <taxon>Camelineae</taxon>
        <taxon>Capsella</taxon>
    </lineage>
</organism>
<evidence type="ECO:0000256" key="3">
    <source>
        <dbReference type="ARBA" id="ARBA00022692"/>
    </source>
</evidence>
<dbReference type="OrthoDB" id="776561at2759"/>
<evidence type="ECO:0000313" key="8">
    <source>
        <dbReference type="Proteomes" id="UP000029121"/>
    </source>
</evidence>
<evidence type="ECO:0000256" key="4">
    <source>
        <dbReference type="ARBA" id="ARBA00022989"/>
    </source>
</evidence>
<dbReference type="PANTHER" id="PTHR31113">
    <property type="entry name" value="UPF0496 PROTEIN 3-RELATED"/>
    <property type="match status" value="1"/>
</dbReference>
<evidence type="ECO:0000256" key="2">
    <source>
        <dbReference type="ARBA" id="ARBA00009074"/>
    </source>
</evidence>
<keyword evidence="4 6" id="KW-1133">Transmembrane helix</keyword>
<gene>
    <name evidence="7" type="ORF">CARUB_v10017437mg</name>
</gene>
<dbReference type="PANTHER" id="PTHR31113:SF6">
    <property type="entry name" value="UPF0496 PROTEIN 3"/>
    <property type="match status" value="1"/>
</dbReference>
<feature type="transmembrane region" description="Helical" evidence="6">
    <location>
        <begin position="218"/>
        <end position="241"/>
    </location>
</feature>
<dbReference type="GO" id="GO:0016020">
    <property type="term" value="C:membrane"/>
    <property type="evidence" value="ECO:0007669"/>
    <property type="project" value="UniProtKB-SubCell"/>
</dbReference>
<accession>R0HGE2</accession>
<name>R0HGE2_9BRAS</name>
<proteinExistence type="inferred from homology"/>
<evidence type="ECO:0000313" key="7">
    <source>
        <dbReference type="EMBL" id="EOA24200.1"/>
    </source>
</evidence>
<keyword evidence="3 6" id="KW-0812">Transmembrane</keyword>
<comment type="similarity">
    <text evidence="2">Belongs to the UPF0496 family.</text>
</comment>
<keyword evidence="5 6" id="KW-0472">Membrane</keyword>
<dbReference type="Proteomes" id="UP000029121">
    <property type="component" value="Unassembled WGS sequence"/>
</dbReference>
<protein>
    <submittedName>
        <fullName evidence="7">Uncharacterized protein</fullName>
    </submittedName>
</protein>
<keyword evidence="8" id="KW-1185">Reference proteome</keyword>
<evidence type="ECO:0000256" key="5">
    <source>
        <dbReference type="ARBA" id="ARBA00023136"/>
    </source>
</evidence>
<evidence type="ECO:0000256" key="1">
    <source>
        <dbReference type="ARBA" id="ARBA00004370"/>
    </source>
</evidence>
<dbReference type="EMBL" id="KB870809">
    <property type="protein sequence ID" value="EOA24200.1"/>
    <property type="molecule type" value="Genomic_DNA"/>
</dbReference>
<sequence>MGIKVSSKIKRILASTASGDSSSPKDGDAVDVREEYANAFRTESYNQFWSRVVHLSRKKSKVSSSSSSSPIESSSTSARLMSYRLFAHNLLDPDPNTITRILDASRVGRTARTLLSDYFLETANAFLLCTLLLKNIHRLRSKYESLKPKFQPENHSSLALIDQFTELSRWFDPFISSGSRIQLIRCGCLDLLKRLESSRDKTRSKLKLINGLTHSSGLLVLALTTTLIVTIASHAFALFIAGPTLLTGRFKPAGLRNKLTKTTARLDVAAKGTYILSRDIDTISRLVTRINDEVDHVRAMAEFWVGRGGSGRVRGSEEVARELKRCEESFSEELDELEEHIYLCFMTINRARNLVVNEILDSNDPPPCSFAPISKTKL</sequence>